<dbReference type="EnsemblMetazoa" id="G34965.8">
    <property type="protein sequence ID" value="G34965.8:cds"/>
    <property type="gene ID" value="G34965"/>
</dbReference>
<dbReference type="EnsemblMetazoa" id="G34965.9">
    <property type="protein sequence ID" value="G34965.9:cds"/>
    <property type="gene ID" value="G34965"/>
</dbReference>
<dbReference type="EnsemblMetazoa" id="G34965.4">
    <property type="protein sequence ID" value="G34965.4:cds"/>
    <property type="gene ID" value="G34965"/>
</dbReference>
<keyword evidence="1" id="KW-0812">Transmembrane</keyword>
<accession>A0A8W8MTB5</accession>
<keyword evidence="3" id="KW-1185">Reference proteome</keyword>
<organism evidence="2 3">
    <name type="scientific">Magallana gigas</name>
    <name type="common">Pacific oyster</name>
    <name type="synonym">Crassostrea gigas</name>
    <dbReference type="NCBI Taxonomy" id="29159"/>
    <lineage>
        <taxon>Eukaryota</taxon>
        <taxon>Metazoa</taxon>
        <taxon>Spiralia</taxon>
        <taxon>Lophotrochozoa</taxon>
        <taxon>Mollusca</taxon>
        <taxon>Bivalvia</taxon>
        <taxon>Autobranchia</taxon>
        <taxon>Pteriomorphia</taxon>
        <taxon>Ostreida</taxon>
        <taxon>Ostreoidea</taxon>
        <taxon>Ostreidae</taxon>
        <taxon>Magallana</taxon>
    </lineage>
</organism>
<dbReference type="EnsemblMetazoa" id="G34965.5">
    <property type="protein sequence ID" value="G34965.5:cds"/>
    <property type="gene ID" value="G34965"/>
</dbReference>
<keyword evidence="1" id="KW-0472">Membrane</keyword>
<feature type="transmembrane region" description="Helical" evidence="1">
    <location>
        <begin position="116"/>
        <end position="137"/>
    </location>
</feature>
<evidence type="ECO:0000313" key="3">
    <source>
        <dbReference type="Proteomes" id="UP000005408"/>
    </source>
</evidence>
<proteinExistence type="predicted"/>
<dbReference type="Proteomes" id="UP000005408">
    <property type="component" value="Unassembled WGS sequence"/>
</dbReference>
<name>A0A8W8MTB5_MAGGI</name>
<keyword evidence="1" id="KW-1133">Transmembrane helix</keyword>
<reference evidence="2" key="1">
    <citation type="submission" date="2022-08" db="UniProtKB">
        <authorList>
            <consortium name="EnsemblMetazoa"/>
        </authorList>
    </citation>
    <scope>IDENTIFICATION</scope>
    <source>
        <strain evidence="2">05x7-T-G4-1.051#20</strain>
    </source>
</reference>
<evidence type="ECO:0000256" key="1">
    <source>
        <dbReference type="SAM" id="Phobius"/>
    </source>
</evidence>
<evidence type="ECO:0000313" key="2">
    <source>
        <dbReference type="EnsemblMetazoa" id="G34965.4:cds"/>
    </source>
</evidence>
<dbReference type="EnsemblMetazoa" id="G34965.1">
    <property type="protein sequence ID" value="G34965.1:cds"/>
    <property type="gene ID" value="G34965"/>
</dbReference>
<protein>
    <submittedName>
        <fullName evidence="2">Uncharacterized protein</fullName>
    </submittedName>
</protein>
<sequence>MLTSSLVATVILIIALIVAFFVVDESWFSIWMVKAHDFTRENFVFVTPFLPRVELIDETATYIELCFLAVLCFLLSWVASFLLVKILNHAWTILNKVVEIVISIVVFFFSSVTSAIGIQIIKCAIIPLTAVIVYLTWDTLKDLAAKYF</sequence>
<feature type="transmembrane region" description="Helical" evidence="1">
    <location>
        <begin position="91"/>
        <end position="110"/>
    </location>
</feature>
<dbReference type="AlphaFoldDB" id="A0A8W8MTB5"/>
<feature type="transmembrane region" description="Helical" evidence="1">
    <location>
        <begin position="59"/>
        <end position="84"/>
    </location>
</feature>